<keyword evidence="4 8" id="KW-0819">tRNA processing</keyword>
<comment type="caution">
    <text evidence="10">The sequence shown here is derived from an EMBL/GenBank/DDBJ whole genome shotgun (WGS) entry which is preliminary data.</text>
</comment>
<comment type="similarity">
    <text evidence="8">Belongs to the tRNA(Ile)-lysidine synthase family.</text>
</comment>
<comment type="domain">
    <text evidence="8">The N-terminal region contains the highly conserved SGGXDS motif, predicted to be a P-loop motif involved in ATP binding.</text>
</comment>
<accession>A0A8H2K188</accession>
<feature type="domain" description="Lysidine-tRNA(Ile) synthetase C-terminal" evidence="9">
    <location>
        <begin position="373"/>
        <end position="448"/>
    </location>
</feature>
<evidence type="ECO:0000256" key="7">
    <source>
        <dbReference type="ARBA" id="ARBA00048539"/>
    </source>
</evidence>
<dbReference type="RefSeq" id="WP_081402542.1">
    <property type="nucleotide sequence ID" value="NZ_CP027365.1"/>
</dbReference>
<keyword evidence="3 8" id="KW-0436">Ligase</keyword>
<dbReference type="CDD" id="cd01992">
    <property type="entry name" value="TilS_N"/>
    <property type="match status" value="1"/>
</dbReference>
<gene>
    <name evidence="8 10" type="primary">tilS</name>
    <name evidence="10" type="ORF">FHY67_08645</name>
</gene>
<dbReference type="HAMAP" id="MF_01161">
    <property type="entry name" value="tRNA_Ile_lys_synt"/>
    <property type="match status" value="1"/>
</dbReference>
<dbReference type="Proteomes" id="UP000314285">
    <property type="component" value="Unassembled WGS sequence"/>
</dbReference>
<evidence type="ECO:0000256" key="2">
    <source>
        <dbReference type="ARBA" id="ARBA00022490"/>
    </source>
</evidence>
<dbReference type="SUPFAM" id="SSF56037">
    <property type="entry name" value="PheT/TilS domain"/>
    <property type="match status" value="1"/>
</dbReference>
<evidence type="ECO:0000256" key="8">
    <source>
        <dbReference type="HAMAP-Rule" id="MF_01161"/>
    </source>
</evidence>
<dbReference type="InterPro" id="IPR011063">
    <property type="entry name" value="TilS/TtcA_N"/>
</dbReference>
<dbReference type="SUPFAM" id="SSF82829">
    <property type="entry name" value="MesJ substrate recognition domain-like"/>
    <property type="match status" value="1"/>
</dbReference>
<evidence type="ECO:0000256" key="1">
    <source>
        <dbReference type="ARBA" id="ARBA00004496"/>
    </source>
</evidence>
<keyword evidence="6 8" id="KW-0067">ATP-binding</keyword>
<keyword evidence="5 8" id="KW-0547">Nucleotide-binding</keyword>
<protein>
    <recommendedName>
        <fullName evidence="8">tRNA(Ile)-lysidine synthase</fullName>
        <ecNumber evidence="8">6.3.4.19</ecNumber>
    </recommendedName>
    <alternativeName>
        <fullName evidence="8">tRNA(Ile)-2-lysyl-cytidine synthase</fullName>
    </alternativeName>
    <alternativeName>
        <fullName evidence="8">tRNA(Ile)-lysidine synthetase</fullName>
    </alternativeName>
</protein>
<dbReference type="InterPro" id="IPR012796">
    <property type="entry name" value="Lysidine-tRNA-synth_C"/>
</dbReference>
<organism evidence="10 11">
    <name type="scientific">Acinetobacter radioresistens</name>
    <dbReference type="NCBI Taxonomy" id="40216"/>
    <lineage>
        <taxon>Bacteria</taxon>
        <taxon>Pseudomonadati</taxon>
        <taxon>Pseudomonadota</taxon>
        <taxon>Gammaproteobacteria</taxon>
        <taxon>Moraxellales</taxon>
        <taxon>Moraxellaceae</taxon>
        <taxon>Acinetobacter</taxon>
    </lineage>
</organism>
<comment type="subcellular location">
    <subcellularLocation>
        <location evidence="1 8">Cytoplasm</location>
    </subcellularLocation>
</comment>
<dbReference type="EMBL" id="VFBM01000005">
    <property type="protein sequence ID" value="TNX92220.1"/>
    <property type="molecule type" value="Genomic_DNA"/>
</dbReference>
<keyword evidence="2 8" id="KW-0963">Cytoplasm</keyword>
<comment type="catalytic activity">
    <reaction evidence="7 8">
        <text>cytidine(34) in tRNA(Ile2) + L-lysine + ATP = lysidine(34) in tRNA(Ile2) + AMP + diphosphate + H(+)</text>
        <dbReference type="Rhea" id="RHEA:43744"/>
        <dbReference type="Rhea" id="RHEA-COMP:10625"/>
        <dbReference type="Rhea" id="RHEA-COMP:10670"/>
        <dbReference type="ChEBI" id="CHEBI:15378"/>
        <dbReference type="ChEBI" id="CHEBI:30616"/>
        <dbReference type="ChEBI" id="CHEBI:32551"/>
        <dbReference type="ChEBI" id="CHEBI:33019"/>
        <dbReference type="ChEBI" id="CHEBI:82748"/>
        <dbReference type="ChEBI" id="CHEBI:83665"/>
        <dbReference type="ChEBI" id="CHEBI:456215"/>
        <dbReference type="EC" id="6.3.4.19"/>
    </reaction>
</comment>
<evidence type="ECO:0000256" key="6">
    <source>
        <dbReference type="ARBA" id="ARBA00022840"/>
    </source>
</evidence>
<dbReference type="InterPro" id="IPR012795">
    <property type="entry name" value="tRNA_Ile_lys_synt_N"/>
</dbReference>
<dbReference type="Pfam" id="PF11734">
    <property type="entry name" value="TilS_C"/>
    <property type="match status" value="1"/>
</dbReference>
<dbReference type="NCBIfam" id="TIGR02433">
    <property type="entry name" value="lysidine_TilS_C"/>
    <property type="match status" value="1"/>
</dbReference>
<dbReference type="Gene3D" id="3.40.50.620">
    <property type="entry name" value="HUPs"/>
    <property type="match status" value="1"/>
</dbReference>
<dbReference type="InterPro" id="IPR014729">
    <property type="entry name" value="Rossmann-like_a/b/a_fold"/>
</dbReference>
<evidence type="ECO:0000256" key="4">
    <source>
        <dbReference type="ARBA" id="ARBA00022694"/>
    </source>
</evidence>
<evidence type="ECO:0000259" key="9">
    <source>
        <dbReference type="SMART" id="SM00977"/>
    </source>
</evidence>
<dbReference type="SMART" id="SM00977">
    <property type="entry name" value="TilS_C"/>
    <property type="match status" value="1"/>
</dbReference>
<dbReference type="GO" id="GO:0005524">
    <property type="term" value="F:ATP binding"/>
    <property type="evidence" value="ECO:0007669"/>
    <property type="project" value="UniProtKB-UniRule"/>
</dbReference>
<feature type="binding site" evidence="8">
    <location>
        <begin position="38"/>
        <end position="43"/>
    </location>
    <ligand>
        <name>ATP</name>
        <dbReference type="ChEBI" id="CHEBI:30616"/>
    </ligand>
</feature>
<dbReference type="NCBIfam" id="TIGR02432">
    <property type="entry name" value="lysidine_TilS_N"/>
    <property type="match status" value="1"/>
</dbReference>
<dbReference type="Gene3D" id="1.20.59.20">
    <property type="match status" value="1"/>
</dbReference>
<dbReference type="Pfam" id="PF09179">
    <property type="entry name" value="TilS"/>
    <property type="match status" value="1"/>
</dbReference>
<dbReference type="GO" id="GO:0006400">
    <property type="term" value="P:tRNA modification"/>
    <property type="evidence" value="ECO:0007669"/>
    <property type="project" value="UniProtKB-UniRule"/>
</dbReference>
<dbReference type="PANTHER" id="PTHR43033">
    <property type="entry name" value="TRNA(ILE)-LYSIDINE SYNTHASE-RELATED"/>
    <property type="match status" value="1"/>
</dbReference>
<dbReference type="SUPFAM" id="SSF52402">
    <property type="entry name" value="Adenine nucleotide alpha hydrolases-like"/>
    <property type="match status" value="1"/>
</dbReference>
<name>A0A8H2K188_ACIRA</name>
<dbReference type="PANTHER" id="PTHR43033:SF1">
    <property type="entry name" value="TRNA(ILE)-LYSIDINE SYNTHASE-RELATED"/>
    <property type="match status" value="1"/>
</dbReference>
<evidence type="ECO:0000256" key="3">
    <source>
        <dbReference type="ARBA" id="ARBA00022598"/>
    </source>
</evidence>
<evidence type="ECO:0000313" key="10">
    <source>
        <dbReference type="EMBL" id="TNX92220.1"/>
    </source>
</evidence>
<dbReference type="GO" id="GO:0005737">
    <property type="term" value="C:cytoplasm"/>
    <property type="evidence" value="ECO:0007669"/>
    <property type="project" value="UniProtKB-SubCell"/>
</dbReference>
<evidence type="ECO:0000313" key="11">
    <source>
        <dbReference type="Proteomes" id="UP000314285"/>
    </source>
</evidence>
<comment type="function">
    <text evidence="8">Ligates lysine onto the cytidine present at position 34 of the AUA codon-specific tRNA(Ile) that contains the anticodon CAU, in an ATP-dependent manner. Cytidine is converted to lysidine, thus changing the amino acid specificity of the tRNA from methionine to isoleucine.</text>
</comment>
<dbReference type="InterPro" id="IPR015262">
    <property type="entry name" value="tRNA_Ile_lys_synt_subst-bd"/>
</dbReference>
<dbReference type="Pfam" id="PF01171">
    <property type="entry name" value="ATP_bind_3"/>
    <property type="match status" value="1"/>
</dbReference>
<dbReference type="InterPro" id="IPR012094">
    <property type="entry name" value="tRNA_Ile_lys_synt"/>
</dbReference>
<evidence type="ECO:0000256" key="5">
    <source>
        <dbReference type="ARBA" id="ARBA00022741"/>
    </source>
</evidence>
<sequence>MRGTLPTFNEVWQREFRSGCLKQLEQFSPETSFLIGCSGGMDSMLLLYFMAALCPGRIRAIYVDHQLQAQSRAWGVHVQAECMKLDVPCIVQPVHVNAGNLERQAREARYQAYHQHIKSGEVLVLAHHQQDQAETVLLRLFSGTGISGLSAMKQLDQRHEMPIWRPMLSLSREQICQWTEQLNISFIDDPSNNDTYYDRAWCRTMLWPLLASRFSKMQQAVTRTASLMQDADEILQEVLQEDLKNCGNAQQLDLARLKLLSKPRQRQLLSVWMKGEGIYRPAFEMVERIQHEVIAAKADAQAALHWNKYYYVRYHGQLYRLQTDEYMAEKNSQLISEQSLIPELSHVYQTASGHYQIQPQAVGLSADLLKQNLVLTSRQGGERIHLYGRVGAWPLKKAIQEAQIFPWQRHQIQILSRDNVMLGVFTPKGFWLAQSPYCERGGWQPVLITQQQQM</sequence>
<dbReference type="EC" id="6.3.4.19" evidence="8"/>
<dbReference type="GO" id="GO:0032267">
    <property type="term" value="F:tRNA(Ile)-lysidine synthase activity"/>
    <property type="evidence" value="ECO:0007669"/>
    <property type="project" value="UniProtKB-EC"/>
</dbReference>
<reference evidence="10 11" key="1">
    <citation type="submission" date="2019-06" db="EMBL/GenBank/DDBJ databases">
        <title>Genome of Acinetobacter radioresistens APH1, a phenol degrading strain.</title>
        <authorList>
            <person name="Liu Y."/>
        </authorList>
    </citation>
    <scope>NUCLEOTIDE SEQUENCE [LARGE SCALE GENOMIC DNA]</scope>
    <source>
        <strain evidence="10 11">APH1</strain>
    </source>
</reference>
<proteinExistence type="inferred from homology"/>
<dbReference type="AlphaFoldDB" id="A0A8H2K188"/>